<accession>A0A511MS84</accession>
<evidence type="ECO:0000313" key="3">
    <source>
        <dbReference type="Proteomes" id="UP000321424"/>
    </source>
</evidence>
<gene>
    <name evidence="2" type="ORF">NN4_79590</name>
</gene>
<evidence type="ECO:0000313" key="2">
    <source>
        <dbReference type="EMBL" id="GEM43440.1"/>
    </source>
</evidence>
<sequence>MLVGVVALLGLGSCHGEHATGRGAGVSVRVAHGPTAVTDGVPVGYSRDREGAATAAVNTVQALTQAGQGRIAMGAVQAALLARDPGPHLRASIQIGRDRAAGADVVNLVPAAVSVIAFTESSARVMVWTMAVSRAAITEGAPVSVITAWATHTVELVWERGDWKVKEATGRVGPLPEEAVATGADSPLSQPLQSGYYSVYVN</sequence>
<dbReference type="AlphaFoldDB" id="A0A511MS84"/>
<organism evidence="2 3">
    <name type="scientific">Nocardia ninae NBRC 108245</name>
    <dbReference type="NCBI Taxonomy" id="1210091"/>
    <lineage>
        <taxon>Bacteria</taxon>
        <taxon>Bacillati</taxon>
        <taxon>Actinomycetota</taxon>
        <taxon>Actinomycetes</taxon>
        <taxon>Mycobacteriales</taxon>
        <taxon>Nocardiaceae</taxon>
        <taxon>Nocardia</taxon>
    </lineage>
</organism>
<feature type="domain" description="DUF8175" evidence="1">
    <location>
        <begin position="23"/>
        <end position="170"/>
    </location>
</feature>
<reference evidence="2 3" key="1">
    <citation type="submission" date="2019-07" db="EMBL/GenBank/DDBJ databases">
        <title>Whole genome shotgun sequence of Nocardia ninae NBRC 108245.</title>
        <authorList>
            <person name="Hosoyama A."/>
            <person name="Uohara A."/>
            <person name="Ohji S."/>
            <person name="Ichikawa N."/>
        </authorList>
    </citation>
    <scope>NUCLEOTIDE SEQUENCE [LARGE SCALE GENOMIC DNA]</scope>
    <source>
        <strain evidence="2 3">NBRC 108245</strain>
    </source>
</reference>
<dbReference type="Proteomes" id="UP000321424">
    <property type="component" value="Unassembled WGS sequence"/>
</dbReference>
<comment type="caution">
    <text evidence="2">The sequence shown here is derived from an EMBL/GenBank/DDBJ whole genome shotgun (WGS) entry which is preliminary data.</text>
</comment>
<proteinExistence type="predicted"/>
<dbReference type="Pfam" id="PF26526">
    <property type="entry name" value="DUF8175"/>
    <property type="match status" value="1"/>
</dbReference>
<dbReference type="InterPro" id="IPR058488">
    <property type="entry name" value="DUF8175"/>
</dbReference>
<keyword evidence="3" id="KW-1185">Reference proteome</keyword>
<name>A0A511MS84_9NOCA</name>
<dbReference type="EMBL" id="BJXA01000098">
    <property type="protein sequence ID" value="GEM43440.1"/>
    <property type="molecule type" value="Genomic_DNA"/>
</dbReference>
<protein>
    <recommendedName>
        <fullName evidence="1">DUF8175 domain-containing protein</fullName>
    </recommendedName>
</protein>
<evidence type="ECO:0000259" key="1">
    <source>
        <dbReference type="Pfam" id="PF26526"/>
    </source>
</evidence>